<dbReference type="InParanoid" id="A0A167QM49"/>
<evidence type="ECO:0000256" key="1">
    <source>
        <dbReference type="SAM" id="MobiDB-lite"/>
    </source>
</evidence>
<gene>
    <name evidence="2" type="ORF">PHYBLDRAFT_162961</name>
</gene>
<dbReference type="RefSeq" id="XP_018297949.1">
    <property type="nucleotide sequence ID" value="XM_018434712.1"/>
</dbReference>
<feature type="region of interest" description="Disordered" evidence="1">
    <location>
        <begin position="1"/>
        <end position="26"/>
    </location>
</feature>
<sequence>MATNSFALSKNPSFSSEHDIKSDPVNKPSTHDLQIWIYKLFPDPLNYPEERLISIDTKELDIKTRIIKDNTIIPPKWLWDFSVIINIKNKTIFRCITRSTNGDKRNGFDRNIYLPFYIDFNF</sequence>
<dbReference type="Proteomes" id="UP000077315">
    <property type="component" value="Unassembled WGS sequence"/>
</dbReference>
<protein>
    <submittedName>
        <fullName evidence="2">Uncharacterized protein</fullName>
    </submittedName>
</protein>
<keyword evidence="3" id="KW-1185">Reference proteome</keyword>
<evidence type="ECO:0000313" key="2">
    <source>
        <dbReference type="EMBL" id="OAD79909.1"/>
    </source>
</evidence>
<accession>A0A167QM49</accession>
<dbReference type="GeneID" id="28995618"/>
<dbReference type="EMBL" id="KV440972">
    <property type="protein sequence ID" value="OAD79909.1"/>
    <property type="molecule type" value="Genomic_DNA"/>
</dbReference>
<reference evidence="3" key="1">
    <citation type="submission" date="2015-06" db="EMBL/GenBank/DDBJ databases">
        <title>Expansion of signal transduction pathways in fungi by whole-genome duplication.</title>
        <authorList>
            <consortium name="DOE Joint Genome Institute"/>
            <person name="Corrochano L.M."/>
            <person name="Kuo A."/>
            <person name="Marcet-Houben M."/>
            <person name="Polaino S."/>
            <person name="Salamov A."/>
            <person name="Villalobos J.M."/>
            <person name="Alvarez M.I."/>
            <person name="Avalos J."/>
            <person name="Benito E.P."/>
            <person name="Benoit I."/>
            <person name="Burger G."/>
            <person name="Camino L.P."/>
            <person name="Canovas D."/>
            <person name="Cerda-Olmedo E."/>
            <person name="Cheng J.-F."/>
            <person name="Dominguez A."/>
            <person name="Elias M."/>
            <person name="Eslava A.P."/>
            <person name="Glaser F."/>
            <person name="Grimwood J."/>
            <person name="Gutierrez G."/>
            <person name="Heitman J."/>
            <person name="Henrissat B."/>
            <person name="Iturriaga E.A."/>
            <person name="Lang B.F."/>
            <person name="Lavin J.L."/>
            <person name="Lee S."/>
            <person name="Li W."/>
            <person name="Lindquist E."/>
            <person name="Lopez-Garcia S."/>
            <person name="Luque E.M."/>
            <person name="Marcos A.T."/>
            <person name="Martin J."/>
            <person name="McCluskey K."/>
            <person name="Medina H.R."/>
            <person name="Miralles-Duran A."/>
            <person name="Miyazaki A."/>
            <person name="Munoz-Torres E."/>
            <person name="Oguiza J.A."/>
            <person name="Ohm R."/>
            <person name="Olmedo M."/>
            <person name="Orejas M."/>
            <person name="Ortiz-Castellanos L."/>
            <person name="Pisabarro A.G."/>
            <person name="Rodriguez-Romero J."/>
            <person name="Ruiz-Herrera J."/>
            <person name="Ruiz-Vazquez R."/>
            <person name="Sanz C."/>
            <person name="Schackwitz W."/>
            <person name="Schmutz J."/>
            <person name="Shahriari M."/>
            <person name="Shelest E."/>
            <person name="Silva-Franco F."/>
            <person name="Soanes D."/>
            <person name="Syed K."/>
            <person name="Tagua V.G."/>
            <person name="Talbot N.J."/>
            <person name="Thon M."/>
            <person name="De vries R.P."/>
            <person name="Wiebenga A."/>
            <person name="Yadav J.S."/>
            <person name="Braun E.L."/>
            <person name="Baker S."/>
            <person name="Garre V."/>
            <person name="Horwitz B."/>
            <person name="Torres-Martinez S."/>
            <person name="Idnurm A."/>
            <person name="Herrera-Estrella A."/>
            <person name="Gabaldon T."/>
            <person name="Grigoriev I.V."/>
        </authorList>
    </citation>
    <scope>NUCLEOTIDE SEQUENCE [LARGE SCALE GENOMIC DNA]</scope>
    <source>
        <strain evidence="3">NRRL 1555(-)</strain>
    </source>
</reference>
<evidence type="ECO:0000313" key="3">
    <source>
        <dbReference type="Proteomes" id="UP000077315"/>
    </source>
</evidence>
<dbReference type="AlphaFoldDB" id="A0A167QM49"/>
<organism evidence="2 3">
    <name type="scientific">Phycomyces blakesleeanus (strain ATCC 8743b / DSM 1359 / FGSC 10004 / NBRC 33097 / NRRL 1555)</name>
    <dbReference type="NCBI Taxonomy" id="763407"/>
    <lineage>
        <taxon>Eukaryota</taxon>
        <taxon>Fungi</taxon>
        <taxon>Fungi incertae sedis</taxon>
        <taxon>Mucoromycota</taxon>
        <taxon>Mucoromycotina</taxon>
        <taxon>Mucoromycetes</taxon>
        <taxon>Mucorales</taxon>
        <taxon>Phycomycetaceae</taxon>
        <taxon>Phycomyces</taxon>
    </lineage>
</organism>
<feature type="compositionally biased region" description="Polar residues" evidence="1">
    <location>
        <begin position="1"/>
        <end position="15"/>
    </location>
</feature>
<dbReference type="VEuPathDB" id="FungiDB:PHYBLDRAFT_162961"/>
<name>A0A167QM49_PHYB8</name>
<proteinExistence type="predicted"/>